<reference evidence="5" key="1">
    <citation type="submission" date="2018-05" db="EMBL/GenBank/DDBJ databases">
        <authorList>
            <person name="Lanie J.A."/>
            <person name="Ng W.-L."/>
            <person name="Kazmierczak K.M."/>
            <person name="Andrzejewski T.M."/>
            <person name="Davidsen T.M."/>
            <person name="Wayne K.J."/>
            <person name="Tettelin H."/>
            <person name="Glass J.I."/>
            <person name="Rusch D."/>
            <person name="Podicherti R."/>
            <person name="Tsui H.-C.T."/>
            <person name="Winkler M.E."/>
        </authorList>
    </citation>
    <scope>NUCLEOTIDE SEQUENCE</scope>
</reference>
<name>A0A381PNW2_9ZZZZ</name>
<dbReference type="EMBL" id="UINC01001019">
    <property type="protein sequence ID" value="SUZ67749.1"/>
    <property type="molecule type" value="Genomic_DNA"/>
</dbReference>
<keyword evidence="2" id="KW-0547">Nucleotide-binding</keyword>
<dbReference type="SUPFAM" id="SSF52540">
    <property type="entry name" value="P-loop containing nucleoside triphosphate hydrolases"/>
    <property type="match status" value="1"/>
</dbReference>
<evidence type="ECO:0000256" key="2">
    <source>
        <dbReference type="ARBA" id="ARBA00022741"/>
    </source>
</evidence>
<evidence type="ECO:0000259" key="4">
    <source>
        <dbReference type="PROSITE" id="PS50893"/>
    </source>
</evidence>
<keyword evidence="3" id="KW-0067">ATP-binding</keyword>
<accession>A0A381PNW2</accession>
<dbReference type="InterPro" id="IPR003593">
    <property type="entry name" value="AAA+_ATPase"/>
</dbReference>
<dbReference type="PANTHER" id="PTHR42788">
    <property type="entry name" value="TAURINE IMPORT ATP-BINDING PROTEIN-RELATED"/>
    <property type="match status" value="1"/>
</dbReference>
<dbReference type="InterPro" id="IPR017871">
    <property type="entry name" value="ABC_transporter-like_CS"/>
</dbReference>
<dbReference type="Pfam" id="PF00005">
    <property type="entry name" value="ABC_tran"/>
    <property type="match status" value="1"/>
</dbReference>
<gene>
    <name evidence="5" type="ORF">METZ01_LOCUS20603</name>
</gene>
<dbReference type="PROSITE" id="PS50893">
    <property type="entry name" value="ABC_TRANSPORTER_2"/>
    <property type="match status" value="1"/>
</dbReference>
<evidence type="ECO:0000256" key="1">
    <source>
        <dbReference type="ARBA" id="ARBA00022448"/>
    </source>
</evidence>
<organism evidence="5">
    <name type="scientific">marine metagenome</name>
    <dbReference type="NCBI Taxonomy" id="408172"/>
    <lineage>
        <taxon>unclassified sequences</taxon>
        <taxon>metagenomes</taxon>
        <taxon>ecological metagenomes</taxon>
    </lineage>
</organism>
<evidence type="ECO:0000256" key="3">
    <source>
        <dbReference type="ARBA" id="ARBA00022840"/>
    </source>
</evidence>
<protein>
    <recommendedName>
        <fullName evidence="4">ABC transporter domain-containing protein</fullName>
    </recommendedName>
</protein>
<dbReference type="InterPro" id="IPR050166">
    <property type="entry name" value="ABC_transporter_ATP-bind"/>
</dbReference>
<feature type="domain" description="ABC transporter" evidence="4">
    <location>
        <begin position="6"/>
        <end position="239"/>
    </location>
</feature>
<dbReference type="PANTHER" id="PTHR42788:SF13">
    <property type="entry name" value="ALIPHATIC SULFONATES IMPORT ATP-BINDING PROTEIN SSUB"/>
    <property type="match status" value="1"/>
</dbReference>
<dbReference type="GO" id="GO:0005524">
    <property type="term" value="F:ATP binding"/>
    <property type="evidence" value="ECO:0007669"/>
    <property type="project" value="UniProtKB-KW"/>
</dbReference>
<sequence length="258" mass="28565">MPTPAVGLKDVSLVFGTEDDTPVLALDTVSLEIEAGEFVAIVGPSGCGKTTILNLLSGLIPPTAGTVRRNGEEVDGPSRDVGYMLARAALSPWRNARRNVELGLEIHGVNREERRRRAEELLSLLHLDGFANAYPSQLSQGMRQRVAIARTLAIEPDLWLLDEPFGALDAQTRMAVQSEFVGLWEQSGGSTVVLVTHDIEEAVLLADRVIVMTARPGRIKSDTAVDLPRPRIIDELRFDDQFREAEHRIWRELRDEII</sequence>
<dbReference type="GO" id="GO:0016887">
    <property type="term" value="F:ATP hydrolysis activity"/>
    <property type="evidence" value="ECO:0007669"/>
    <property type="project" value="InterPro"/>
</dbReference>
<proteinExistence type="predicted"/>
<dbReference type="CDD" id="cd03293">
    <property type="entry name" value="ABC_NrtD_SsuB_transporters"/>
    <property type="match status" value="1"/>
</dbReference>
<evidence type="ECO:0000313" key="5">
    <source>
        <dbReference type="EMBL" id="SUZ67749.1"/>
    </source>
</evidence>
<dbReference type="PROSITE" id="PS00211">
    <property type="entry name" value="ABC_TRANSPORTER_1"/>
    <property type="match status" value="1"/>
</dbReference>
<dbReference type="AlphaFoldDB" id="A0A381PNW2"/>
<dbReference type="SMART" id="SM00382">
    <property type="entry name" value="AAA"/>
    <property type="match status" value="1"/>
</dbReference>
<dbReference type="Gene3D" id="3.40.50.300">
    <property type="entry name" value="P-loop containing nucleotide triphosphate hydrolases"/>
    <property type="match status" value="1"/>
</dbReference>
<keyword evidence="1" id="KW-0813">Transport</keyword>
<dbReference type="InterPro" id="IPR003439">
    <property type="entry name" value="ABC_transporter-like_ATP-bd"/>
</dbReference>
<dbReference type="InterPro" id="IPR027417">
    <property type="entry name" value="P-loop_NTPase"/>
</dbReference>